<feature type="compositionally biased region" description="Basic residues" evidence="1">
    <location>
        <begin position="113"/>
        <end position="122"/>
    </location>
</feature>
<dbReference type="EMBL" id="VSSS01000084">
    <property type="protein sequence ID" value="TYL85631.1"/>
    <property type="molecule type" value="Genomic_DNA"/>
</dbReference>
<dbReference type="RefSeq" id="WP_148778278.1">
    <property type="nucleotide sequence ID" value="NZ_VSSS01000084.1"/>
</dbReference>
<reference evidence="2 3" key="1">
    <citation type="submission" date="2019-08" db="EMBL/GenBank/DDBJ databases">
        <title>Bradyrhizobium hipponensis sp. nov., a rhizobium isolated from a Lupinus angustifolius root nodule in Tunisia.</title>
        <authorList>
            <person name="Off K."/>
            <person name="Rejili M."/>
            <person name="Mars M."/>
            <person name="Brachmann A."/>
            <person name="Marin M."/>
        </authorList>
    </citation>
    <scope>NUCLEOTIDE SEQUENCE [LARGE SCALE GENOMIC DNA]</scope>
    <source>
        <strain evidence="2 3">CTAW71</strain>
    </source>
</reference>
<name>A0A5D3K017_9BRAD</name>
<dbReference type="OrthoDB" id="8140166at2"/>
<evidence type="ECO:0000256" key="1">
    <source>
        <dbReference type="SAM" id="MobiDB-lite"/>
    </source>
</evidence>
<dbReference type="AlphaFoldDB" id="A0A5D3K017"/>
<accession>A0A5D3K017</accession>
<dbReference type="Proteomes" id="UP000324758">
    <property type="component" value="Unassembled WGS sequence"/>
</dbReference>
<feature type="region of interest" description="Disordered" evidence="1">
    <location>
        <begin position="89"/>
        <end position="142"/>
    </location>
</feature>
<sequence length="142" mass="16030">MNFQVTVLKILVSYPDGFAAMADLKRDMAILATSGPDWSDRTKRLAARVPDLEIFSQNLVERENGGWKITAKGRAALNFMEARSGATQVMERGPTEKVVDTPVPVLPQPAERAKRRRERRERRREARERVRANASQVAGRDV</sequence>
<gene>
    <name evidence="2" type="ORF">FXB40_42955</name>
</gene>
<proteinExistence type="predicted"/>
<evidence type="ECO:0000313" key="2">
    <source>
        <dbReference type="EMBL" id="TYL85631.1"/>
    </source>
</evidence>
<comment type="caution">
    <text evidence="2">The sequence shown here is derived from an EMBL/GenBank/DDBJ whole genome shotgun (WGS) entry which is preliminary data.</text>
</comment>
<organism evidence="2 3">
    <name type="scientific">Bradyrhizobium rifense</name>
    <dbReference type="NCBI Taxonomy" id="515499"/>
    <lineage>
        <taxon>Bacteria</taxon>
        <taxon>Pseudomonadati</taxon>
        <taxon>Pseudomonadota</taxon>
        <taxon>Alphaproteobacteria</taxon>
        <taxon>Hyphomicrobiales</taxon>
        <taxon>Nitrobacteraceae</taxon>
        <taxon>Bradyrhizobium</taxon>
    </lineage>
</organism>
<evidence type="ECO:0000313" key="3">
    <source>
        <dbReference type="Proteomes" id="UP000324758"/>
    </source>
</evidence>
<keyword evidence="3" id="KW-1185">Reference proteome</keyword>
<protein>
    <submittedName>
        <fullName evidence="2">Uncharacterized protein</fullName>
    </submittedName>
</protein>